<dbReference type="Proteomes" id="UP000189462">
    <property type="component" value="Unassembled WGS sequence"/>
</dbReference>
<keyword evidence="6" id="KW-1185">Reference proteome</keyword>
<dbReference type="EMBL" id="MVBK01000099">
    <property type="protein sequence ID" value="OOG22670.1"/>
    <property type="molecule type" value="Genomic_DNA"/>
</dbReference>
<dbReference type="Pfam" id="PF00589">
    <property type="entry name" value="Phage_integrase"/>
    <property type="match status" value="1"/>
</dbReference>
<evidence type="ECO:0000313" key="6">
    <source>
        <dbReference type="Proteomes" id="UP000189462"/>
    </source>
</evidence>
<accession>A0A1V3NC66</accession>
<keyword evidence="2" id="KW-0229">DNA integration</keyword>
<dbReference type="InterPro" id="IPR050808">
    <property type="entry name" value="Phage_Integrase"/>
</dbReference>
<dbReference type="PANTHER" id="PTHR30629:SF2">
    <property type="entry name" value="PROPHAGE INTEGRASE INTS-RELATED"/>
    <property type="match status" value="1"/>
</dbReference>
<dbReference type="InterPro" id="IPR002104">
    <property type="entry name" value="Integrase_catalytic"/>
</dbReference>
<evidence type="ECO:0000259" key="4">
    <source>
        <dbReference type="PROSITE" id="PS51898"/>
    </source>
</evidence>
<sequence length="601" mass="69260">MLLEWVLKRETHTVAKYLTYEKRRERWVFQMRIPPNVRTEFDGKTTIRRHIGNVSYDDAVARATLWSTELKELFCKIAHTQNASNRTKSATWSVVHFEFNDDIAQRLIATWRTTQARMVTMQIEALRGTSDHAWQELATRFHAHMTEAQDQMRQYDSGVVHAALRRLEREYAFRLSRSTTDLNRWAADFHFARVQFFSDCIKVLRQEMSINELAPRPTLQLPLADLWGTPVEQLTDTWVEHRSTDGIPINLKTLQKYAAIASDLSSVITRRAVESLQQADLIALKRKWALNGNGAGTINGKLQMLKTLLRPYLASDRISVLFDRCRVKAPRKRVARLPFTDSQLRRLIEAVNQSPQTRIADRVLIYMLLLLGTRVEEIYQLTAKDVETVEYGWIIRFADNAQTGQGDSELKNDESARRMPLLRGIFPEMDAWIDSHRSSEYLFPDGSANKYGKRGDAAGKRINGLVRKLFPDDRRLVLQSTRNTAGQVLRRGHVDPRIRQRFLGHADSSLHDKHYDPGALLDSDDFWSGSVAIACHLMRVMGVERLPWVDLHVHYNANIAQDRSDMLKESLWARTKKEAALDMQESEIESPAQLCLEPPPY</sequence>
<dbReference type="OrthoDB" id="9784724at2"/>
<evidence type="ECO:0000256" key="2">
    <source>
        <dbReference type="ARBA" id="ARBA00022908"/>
    </source>
</evidence>
<evidence type="ECO:0000256" key="1">
    <source>
        <dbReference type="ARBA" id="ARBA00008857"/>
    </source>
</evidence>
<keyword evidence="3" id="KW-0233">DNA recombination</keyword>
<dbReference type="GO" id="GO:0006310">
    <property type="term" value="P:DNA recombination"/>
    <property type="evidence" value="ECO:0007669"/>
    <property type="project" value="UniProtKB-KW"/>
</dbReference>
<dbReference type="GO" id="GO:0015074">
    <property type="term" value="P:DNA integration"/>
    <property type="evidence" value="ECO:0007669"/>
    <property type="project" value="UniProtKB-KW"/>
</dbReference>
<proteinExistence type="inferred from homology"/>
<dbReference type="STRING" id="108003.B1C78_14685"/>
<evidence type="ECO:0000313" key="5">
    <source>
        <dbReference type="EMBL" id="OOG22670.1"/>
    </source>
</evidence>
<comment type="similarity">
    <text evidence="1">Belongs to the 'phage' integrase family.</text>
</comment>
<dbReference type="PANTHER" id="PTHR30629">
    <property type="entry name" value="PROPHAGE INTEGRASE"/>
    <property type="match status" value="1"/>
</dbReference>
<organism evidence="5 6">
    <name type="scientific">Thioalkalivibrio denitrificans</name>
    <dbReference type="NCBI Taxonomy" id="108003"/>
    <lineage>
        <taxon>Bacteria</taxon>
        <taxon>Pseudomonadati</taxon>
        <taxon>Pseudomonadota</taxon>
        <taxon>Gammaproteobacteria</taxon>
        <taxon>Chromatiales</taxon>
        <taxon>Ectothiorhodospiraceae</taxon>
        <taxon>Thioalkalivibrio</taxon>
    </lineage>
</organism>
<gene>
    <name evidence="5" type="ORF">B1C78_14685</name>
</gene>
<dbReference type="Gene3D" id="1.10.443.10">
    <property type="entry name" value="Intergrase catalytic core"/>
    <property type="match status" value="1"/>
</dbReference>
<evidence type="ECO:0000256" key="3">
    <source>
        <dbReference type="ARBA" id="ARBA00023172"/>
    </source>
</evidence>
<dbReference type="GO" id="GO:0003677">
    <property type="term" value="F:DNA binding"/>
    <property type="evidence" value="ECO:0007669"/>
    <property type="project" value="InterPro"/>
</dbReference>
<dbReference type="InterPro" id="IPR011010">
    <property type="entry name" value="DNA_brk_join_enz"/>
</dbReference>
<feature type="domain" description="Tyr recombinase" evidence="4">
    <location>
        <begin position="332"/>
        <end position="532"/>
    </location>
</feature>
<dbReference type="SUPFAM" id="SSF56349">
    <property type="entry name" value="DNA breaking-rejoining enzymes"/>
    <property type="match status" value="1"/>
</dbReference>
<protein>
    <recommendedName>
        <fullName evidence="4">Tyr recombinase domain-containing protein</fullName>
    </recommendedName>
</protein>
<dbReference type="PROSITE" id="PS51898">
    <property type="entry name" value="TYR_RECOMBINASE"/>
    <property type="match status" value="1"/>
</dbReference>
<dbReference type="AlphaFoldDB" id="A0A1V3NC66"/>
<dbReference type="InterPro" id="IPR013762">
    <property type="entry name" value="Integrase-like_cat_sf"/>
</dbReference>
<comment type="caution">
    <text evidence="5">The sequence shown here is derived from an EMBL/GenBank/DDBJ whole genome shotgun (WGS) entry which is preliminary data.</text>
</comment>
<reference evidence="5 6" key="1">
    <citation type="submission" date="2017-02" db="EMBL/GenBank/DDBJ databases">
        <title>Genomic diversity within the haloalkaliphilic genus Thioalkalivibrio.</title>
        <authorList>
            <person name="Ahn A.-C."/>
            <person name="Meier-Kolthoff J."/>
            <person name="Overmars L."/>
            <person name="Richter M."/>
            <person name="Woyke T."/>
            <person name="Sorokin D.Y."/>
            <person name="Muyzer G."/>
        </authorList>
    </citation>
    <scope>NUCLEOTIDE SEQUENCE [LARGE SCALE GENOMIC DNA]</scope>
    <source>
        <strain evidence="5 6">ALJD</strain>
    </source>
</reference>
<dbReference type="RefSeq" id="WP_077279903.1">
    <property type="nucleotide sequence ID" value="NZ_MVBK01000099.1"/>
</dbReference>
<name>A0A1V3NC66_9GAMM</name>